<name>A0A093VJT2_TALMA</name>
<dbReference type="GO" id="GO:0043041">
    <property type="term" value="P:amino acid activation for nonribosomal peptide biosynthetic process"/>
    <property type="evidence" value="ECO:0007669"/>
    <property type="project" value="TreeGrafter"/>
</dbReference>
<organism evidence="5">
    <name type="scientific">Talaromyces marneffei PM1</name>
    <dbReference type="NCBI Taxonomy" id="1077442"/>
    <lineage>
        <taxon>Eukaryota</taxon>
        <taxon>Fungi</taxon>
        <taxon>Dikarya</taxon>
        <taxon>Ascomycota</taxon>
        <taxon>Pezizomycotina</taxon>
        <taxon>Eurotiomycetes</taxon>
        <taxon>Eurotiomycetidae</taxon>
        <taxon>Eurotiales</taxon>
        <taxon>Trichocomaceae</taxon>
        <taxon>Talaromyces</taxon>
        <taxon>Talaromyces sect. Talaromyces</taxon>
    </lineage>
</organism>
<dbReference type="InterPro" id="IPR020806">
    <property type="entry name" value="PKS_PP-bd"/>
</dbReference>
<accession>A0A093VJT2</accession>
<dbReference type="Pfam" id="PF00668">
    <property type="entry name" value="Condensation"/>
    <property type="match status" value="1"/>
</dbReference>
<evidence type="ECO:0000256" key="3">
    <source>
        <dbReference type="ARBA" id="ARBA00022598"/>
    </source>
</evidence>
<dbReference type="GO" id="GO:0016874">
    <property type="term" value="F:ligase activity"/>
    <property type="evidence" value="ECO:0007669"/>
    <property type="project" value="UniProtKB-KW"/>
</dbReference>
<dbReference type="PROSITE" id="PS00455">
    <property type="entry name" value="AMP_BINDING"/>
    <property type="match status" value="2"/>
</dbReference>
<dbReference type="SUPFAM" id="SSF47336">
    <property type="entry name" value="ACP-like"/>
    <property type="match status" value="2"/>
</dbReference>
<dbReference type="GO" id="GO:0005737">
    <property type="term" value="C:cytoplasm"/>
    <property type="evidence" value="ECO:0007669"/>
    <property type="project" value="TreeGrafter"/>
</dbReference>
<dbReference type="Gene3D" id="1.10.1200.10">
    <property type="entry name" value="ACP-like"/>
    <property type="match status" value="2"/>
</dbReference>
<dbReference type="eggNOG" id="KOG1178">
    <property type="taxonomic scope" value="Eukaryota"/>
</dbReference>
<keyword evidence="1" id="KW-0596">Phosphopantetheine</keyword>
<dbReference type="Gene3D" id="3.40.50.12780">
    <property type="entry name" value="N-terminal domain of ligase-like"/>
    <property type="match status" value="2"/>
</dbReference>
<keyword evidence="3" id="KW-0436">Ligase</keyword>
<sequence length="1834" mass="202650">METGTLPDTKGDETFPSCLFPTFNAWDRLDSGKTVYIRRIELDDTVSQERRERGEEDAVSFFTAVWSTFLHKFLNTEEVSFWLTKHGLINHEEDRCIVKITIGHGQTSCCHVVVTTPNIVPAAQKRYKHMNTRVAFCRSSGLIAETFNDTEKYQLGLVIDIESYQVFLCAPAGTLSSDFFSQLASNIEHIIHQTALHPNLLAQDLNVFSLQNLRQIASWNAEHPILEPSTSNIYELVQTVCQSHADQPAIFVALCFEKSLVATVVLLAVIRSGGAFVFMDPAHPARHKKHILSLAKPSLILHSPLQRNLFNGLDDYSISAPLREITMSTISKFPNTGLDPTVFMPPNNGQDVGMLAFTSGSSGTPKGCVINHSSLASMLPVGDKWPFNAASCNRILQFAPYVFGTSLLETFSALLTAGTVCTPSDAERMGDLVGAMNRMAVTGAVLPASLAQVIDPEAIPSVHTLAVGGEPLTEMLVNKWLKKVKLVQGYGMTENFGILTINDRLSVGGNPRNVGHSPNGRVWLVDPNDYNKLAPVGAVGEILAETPGVACEYLNDPDRSAATFVSEPIWFKEFVLIGKGKFLKTGDLARYQENGSIIHMGRKDSEVKIRGQRVDLRDIEHRLLEYLGDEADICVELINPKKSSAILAAFLWFRNRQQTTDTVDPELQDFVMADDYLRSKLQTVDSSLRNTLPGYMVPSVYLSLAALPTTTTNKVDRRQLRERAAKLTRSEMEMLMHGQKQSVGIVTKTSIEEKLVQLIAETLQLERKEIGSNVNFIRLGGDSLAAMKLANRCQETGISLTVQDILQETNIASLVSRVSSQQQIENDGIQNLDIKESLVAVAQTVIPSPDLGTTGSIAPEDIEDIYPCSPMQCGMLLSQVVDPKRHKVRLSFKLSIASQTGQIDSGRLQAAWFQLTQRHPALRTAFVLNGGVDRQPVQIVLKTGEKARSPQLTVGSTEANKEAIDIRSFPRSHLSIEQLSTQEVLCQLNTNHVAADGISIGIILRDFLLAYDRQLTPGLASNIGDYLKVLTKTSHNPALDFWRTALKSCEPTIFPKMNNITHDKGPAHYHIIDIEIGASSTFSNFSHNHGVTLSNIINVAWALVLQSFTGQQSVCFGYMVSGRDLPVRGIWDAVGLFTNMIVSLVDINPSISLLQLLKETQERFIQTLPFQHVAAIDVFDALGVSMHSLFNSMVSVTNIGTEVLPEAASLKFQMVELLDFSEYDISVELRVEEGSLIAWMKYWDSAFTHDQVQNIASVFKKAVNLLLTDPSQSTNSLYLLSDHDEEQIKQWNQRLPQRIDDCIHHQIQDRCRLQPTAKAVESWDQSLTYQDLAHLSSSLAFHLSKTHGIGPEQTVPVCMDKCSWTPVAMLAILKTGASFLLLEYSQPAQRLRDICRAVRAELVITCTRNVPLSADLGPVEVLCIDQAEKYISPDETFSWNYPSVSPTNTAYLVFTSGSTGTPKGAMVHHSAFLSSVTNYAPRLNLDGNSRVLQLASYSFDVSIGDHLATLLVGGCVCIPRESELKNDTGKAINDYNVNWVMTTPSMSRIISPSSVASRLRTLCLIGEAITTTDITTWSKHVSLMNTYGPAEAAVVSHARTPGNNHSKMYKTGDLVSYTHEGTIVFHGRKNSKVKIRGQWVELSEIEGIVRQYFTGPHSSLVSYVLWDDSSIASKTEDSASGLLLPPSEEFKESSYIVRKAILASVPDHMVPIFLPVRYIPLGPTGKANRRRLQEEVKKLTWNEILEYSWAAREISMPSTETEKKLHVIFSSVLKIPSDKIGVDDDFFGIGGNSLSAMQLVSQSRTVGMKVDLADVFDCRSIVKLALHVDARGSD</sequence>
<reference evidence="5" key="1">
    <citation type="journal article" date="2014" name="PLoS Genet.">
        <title>Signature Gene Expression Reveals Novel Clues to the Molecular Mechanisms of Dimorphic Transition in Penicillium marneffei.</title>
        <authorList>
            <person name="Yang E."/>
            <person name="Wang G."/>
            <person name="Cai J."/>
            <person name="Woo P.C."/>
            <person name="Lau S.K."/>
            <person name="Yuen K.-Y."/>
            <person name="Chow W.-N."/>
            <person name="Lin X."/>
        </authorList>
    </citation>
    <scope>NUCLEOTIDE SEQUENCE [LARGE SCALE GENOMIC DNA]</scope>
    <source>
        <strain evidence="5">PM1</strain>
    </source>
</reference>
<dbReference type="InterPro" id="IPR000873">
    <property type="entry name" value="AMP-dep_synth/lig_dom"/>
</dbReference>
<dbReference type="GO" id="GO:0044550">
    <property type="term" value="P:secondary metabolite biosynthetic process"/>
    <property type="evidence" value="ECO:0007669"/>
    <property type="project" value="TreeGrafter"/>
</dbReference>
<evidence type="ECO:0000256" key="2">
    <source>
        <dbReference type="ARBA" id="ARBA00022553"/>
    </source>
</evidence>
<dbReference type="SUPFAM" id="SSF56801">
    <property type="entry name" value="Acetyl-CoA synthetase-like"/>
    <property type="match status" value="2"/>
</dbReference>
<dbReference type="CDD" id="cd05918">
    <property type="entry name" value="A_NRPS_SidN3_like"/>
    <property type="match status" value="2"/>
</dbReference>
<feature type="domain" description="Carrier" evidence="4">
    <location>
        <begin position="1756"/>
        <end position="1832"/>
    </location>
</feature>
<feature type="domain" description="Carrier" evidence="4">
    <location>
        <begin position="746"/>
        <end position="822"/>
    </location>
</feature>
<dbReference type="InterPro" id="IPR001242">
    <property type="entry name" value="Condensation_dom"/>
</dbReference>
<proteinExistence type="predicted"/>
<dbReference type="InterPro" id="IPR045851">
    <property type="entry name" value="AMP-bd_C_sf"/>
</dbReference>
<dbReference type="Pfam" id="PF00501">
    <property type="entry name" value="AMP-binding"/>
    <property type="match status" value="2"/>
</dbReference>
<dbReference type="GO" id="GO:0031177">
    <property type="term" value="F:phosphopantetheine binding"/>
    <property type="evidence" value="ECO:0007669"/>
    <property type="project" value="InterPro"/>
</dbReference>
<dbReference type="PANTHER" id="PTHR45527">
    <property type="entry name" value="NONRIBOSOMAL PEPTIDE SYNTHETASE"/>
    <property type="match status" value="1"/>
</dbReference>
<dbReference type="FunFam" id="3.30.300.30:FF:000015">
    <property type="entry name" value="Nonribosomal peptide synthase SidD"/>
    <property type="match status" value="1"/>
</dbReference>
<dbReference type="InterPro" id="IPR009081">
    <property type="entry name" value="PP-bd_ACP"/>
</dbReference>
<dbReference type="Gene3D" id="3.30.300.30">
    <property type="match status" value="2"/>
</dbReference>
<evidence type="ECO:0000256" key="1">
    <source>
        <dbReference type="ARBA" id="ARBA00022450"/>
    </source>
</evidence>
<protein>
    <submittedName>
        <fullName evidence="5">Nonribosomal peptide synthetase 8</fullName>
    </submittedName>
</protein>
<dbReference type="HOGENOM" id="CLU_000022_0_12_1"/>
<dbReference type="PANTHER" id="PTHR45527:SF12">
    <property type="entry name" value="NONRIBOSOMAL PEPTIDE SYNTHETASE IVOA"/>
    <property type="match status" value="1"/>
</dbReference>
<dbReference type="SUPFAM" id="SSF52777">
    <property type="entry name" value="CoA-dependent acyltransferases"/>
    <property type="match status" value="2"/>
</dbReference>
<evidence type="ECO:0000313" key="5">
    <source>
        <dbReference type="EMBL" id="KFX50264.1"/>
    </source>
</evidence>
<gene>
    <name evidence="5" type="ORF">GQ26_0070320</name>
</gene>
<dbReference type="SMART" id="SM00823">
    <property type="entry name" value="PKS_PP"/>
    <property type="match status" value="2"/>
</dbReference>
<evidence type="ECO:0000259" key="4">
    <source>
        <dbReference type="PROSITE" id="PS50075"/>
    </source>
</evidence>
<dbReference type="CDD" id="cd19542">
    <property type="entry name" value="CT_NRPS-like"/>
    <property type="match status" value="1"/>
</dbReference>
<dbReference type="InterPro" id="IPR023213">
    <property type="entry name" value="CAT-like_dom_sf"/>
</dbReference>
<dbReference type="EMBL" id="JPOX01000007">
    <property type="protein sequence ID" value="KFX50264.1"/>
    <property type="molecule type" value="Genomic_DNA"/>
</dbReference>
<dbReference type="Gene3D" id="3.30.559.30">
    <property type="entry name" value="Nonribosomal peptide synthetase, condensation domain"/>
    <property type="match status" value="1"/>
</dbReference>
<dbReference type="FunFam" id="1.10.1200.10:FF:000005">
    <property type="entry name" value="Nonribosomal peptide synthetase 1"/>
    <property type="match status" value="1"/>
</dbReference>
<dbReference type="PROSITE" id="PS50075">
    <property type="entry name" value="CARRIER"/>
    <property type="match status" value="2"/>
</dbReference>
<comment type="caution">
    <text evidence="5">The sequence shown here is derived from an EMBL/GenBank/DDBJ whole genome shotgun (WGS) entry which is preliminary data.</text>
</comment>
<dbReference type="InterPro" id="IPR036736">
    <property type="entry name" value="ACP-like_sf"/>
</dbReference>
<keyword evidence="2" id="KW-0597">Phosphoprotein</keyword>
<dbReference type="Pfam" id="PF00550">
    <property type="entry name" value="PP-binding"/>
    <property type="match status" value="2"/>
</dbReference>
<dbReference type="eggNOG" id="KOG1176">
    <property type="taxonomic scope" value="Eukaryota"/>
</dbReference>
<dbReference type="Gene3D" id="3.30.559.10">
    <property type="entry name" value="Chloramphenicol acetyltransferase-like domain"/>
    <property type="match status" value="1"/>
</dbReference>
<dbReference type="InterPro" id="IPR042099">
    <property type="entry name" value="ANL_N_sf"/>
</dbReference>
<dbReference type="InterPro" id="IPR020845">
    <property type="entry name" value="AMP-binding_CS"/>
</dbReference>